<dbReference type="OrthoDB" id="10348429at2759"/>
<feature type="compositionally biased region" description="Polar residues" evidence="2">
    <location>
        <begin position="151"/>
        <end position="172"/>
    </location>
</feature>
<reference evidence="4" key="1">
    <citation type="journal article" date="2010" name="Science">
        <title>Plasticity of animal genome architecture unmasked by rapid evolution of a pelagic tunicate.</title>
        <authorList>
            <person name="Denoeud F."/>
            <person name="Henriet S."/>
            <person name="Mungpakdee S."/>
            <person name="Aury J.M."/>
            <person name="Da Silva C."/>
            <person name="Brinkmann H."/>
            <person name="Mikhaleva J."/>
            <person name="Olsen L.C."/>
            <person name="Jubin C."/>
            <person name="Canestro C."/>
            <person name="Bouquet J.M."/>
            <person name="Danks G."/>
            <person name="Poulain J."/>
            <person name="Campsteijn C."/>
            <person name="Adamski M."/>
            <person name="Cross I."/>
            <person name="Yadetie F."/>
            <person name="Muffato M."/>
            <person name="Louis A."/>
            <person name="Butcher S."/>
            <person name="Tsagkogeorga G."/>
            <person name="Konrad A."/>
            <person name="Singh S."/>
            <person name="Jensen M.F."/>
            <person name="Cong E.H."/>
            <person name="Eikeseth-Otteraa H."/>
            <person name="Noel B."/>
            <person name="Anthouard V."/>
            <person name="Porcel B.M."/>
            <person name="Kachouri-Lafond R."/>
            <person name="Nishino A."/>
            <person name="Ugolini M."/>
            <person name="Chourrout P."/>
            <person name="Nishida H."/>
            <person name="Aasland R."/>
            <person name="Huzurbazar S."/>
            <person name="Westhof E."/>
            <person name="Delsuc F."/>
            <person name="Lehrach H."/>
            <person name="Reinhardt R."/>
            <person name="Weissenbach J."/>
            <person name="Roy S.W."/>
            <person name="Artiguenave F."/>
            <person name="Postlethwait J.H."/>
            <person name="Manak J.R."/>
            <person name="Thompson E.M."/>
            <person name="Jaillon O."/>
            <person name="Du Pasquier L."/>
            <person name="Boudinot P."/>
            <person name="Liberles D.A."/>
            <person name="Volff J.N."/>
            <person name="Philippe H."/>
            <person name="Lenhard B."/>
            <person name="Roest Crollius H."/>
            <person name="Wincker P."/>
            <person name="Chourrout D."/>
        </authorList>
    </citation>
    <scope>NUCLEOTIDE SEQUENCE [LARGE SCALE GENOMIC DNA]</scope>
</reference>
<sequence length="444" mass="49284">MVTLPNNDSEKKAMSTAATLSNVAAGVQSTASLAKVVAKENEWVAPQFHRKVHVNNRIYIEGAGIEKLGYERLTEYFNRWGKVYNVELKVNNRDGRRQKKVYGFVTFAVEGDAQNCIEAAKAGIEIEPGRPLSVRAAFFMPRRNSFDTDKVTTTNWSSQAPSEPTIPSSRSPSPLFETGDWKPEMGKHYQGTNGQTANGHNSYKHLSEQDQAKKLFEIFQNLPDSTQTRILNVLMAQKFQEQQLAAITKDAKTQSFNSDSSGSSSGSETVPLDLTFANMSMMKPPVSPVLQNGASSVPPTTANQNMSVQSSQLSQYQQEPIKNLSMPRYMGNDSAPRNDIHPVSQQQAPNIPSMSRHQPQQLYQRSYSDNSGYEQPQPPMSQASNYNTGPSGVRPIKKILNDEGLSLTIPDSFGASSPGVWHMPNSPPNDEYFMQQSRRGVDYY</sequence>
<dbReference type="Proteomes" id="UP000001307">
    <property type="component" value="Unassembled WGS sequence"/>
</dbReference>
<feature type="region of interest" description="Disordered" evidence="2">
    <location>
        <begin position="287"/>
        <end position="395"/>
    </location>
</feature>
<evidence type="ECO:0000259" key="3">
    <source>
        <dbReference type="PROSITE" id="PS50102"/>
    </source>
</evidence>
<feature type="region of interest" description="Disordered" evidence="2">
    <location>
        <begin position="419"/>
        <end position="444"/>
    </location>
</feature>
<evidence type="ECO:0000256" key="1">
    <source>
        <dbReference type="PROSITE-ProRule" id="PRU00176"/>
    </source>
</evidence>
<name>E4XBK9_OIKDI</name>
<keyword evidence="1" id="KW-0694">RNA-binding</keyword>
<feature type="region of interest" description="Disordered" evidence="2">
    <location>
        <begin position="149"/>
        <end position="174"/>
    </location>
</feature>
<dbReference type="SUPFAM" id="SSF54928">
    <property type="entry name" value="RNA-binding domain, RBD"/>
    <property type="match status" value="1"/>
</dbReference>
<evidence type="ECO:0000313" key="4">
    <source>
        <dbReference type="EMBL" id="CBY08984.1"/>
    </source>
</evidence>
<dbReference type="PROSITE" id="PS50102">
    <property type="entry name" value="RRM"/>
    <property type="match status" value="1"/>
</dbReference>
<accession>E4XBK9</accession>
<dbReference type="InterPro" id="IPR012677">
    <property type="entry name" value="Nucleotide-bd_a/b_plait_sf"/>
</dbReference>
<feature type="compositionally biased region" description="Low complexity" evidence="2">
    <location>
        <begin position="307"/>
        <end position="318"/>
    </location>
</feature>
<dbReference type="EMBL" id="FN653034">
    <property type="protein sequence ID" value="CBY08984.1"/>
    <property type="molecule type" value="Genomic_DNA"/>
</dbReference>
<feature type="compositionally biased region" description="Polar residues" evidence="2">
    <location>
        <begin position="343"/>
        <end position="390"/>
    </location>
</feature>
<dbReference type="InterPro" id="IPR035979">
    <property type="entry name" value="RBD_domain_sf"/>
</dbReference>
<dbReference type="InterPro" id="IPR000504">
    <property type="entry name" value="RRM_dom"/>
</dbReference>
<feature type="domain" description="RRM" evidence="3">
    <location>
        <begin position="56"/>
        <end position="139"/>
    </location>
</feature>
<dbReference type="Pfam" id="PF00076">
    <property type="entry name" value="RRM_1"/>
    <property type="match status" value="1"/>
</dbReference>
<dbReference type="CDD" id="cd00590">
    <property type="entry name" value="RRM_SF"/>
    <property type="match status" value="1"/>
</dbReference>
<dbReference type="GO" id="GO:0003723">
    <property type="term" value="F:RNA binding"/>
    <property type="evidence" value="ECO:0007669"/>
    <property type="project" value="UniProtKB-UniRule"/>
</dbReference>
<dbReference type="Gene3D" id="3.30.70.330">
    <property type="match status" value="1"/>
</dbReference>
<proteinExistence type="predicted"/>
<evidence type="ECO:0000256" key="2">
    <source>
        <dbReference type="SAM" id="MobiDB-lite"/>
    </source>
</evidence>
<gene>
    <name evidence="4" type="ORF">GSOID_T00006512001</name>
</gene>
<evidence type="ECO:0000313" key="5">
    <source>
        <dbReference type="Proteomes" id="UP000001307"/>
    </source>
</evidence>
<feature type="compositionally biased region" description="Polar residues" evidence="2">
    <location>
        <begin position="289"/>
        <end position="306"/>
    </location>
</feature>
<dbReference type="AlphaFoldDB" id="E4XBK9"/>
<keyword evidence="5" id="KW-1185">Reference proteome</keyword>
<organism evidence="4">
    <name type="scientific">Oikopleura dioica</name>
    <name type="common">Tunicate</name>
    <dbReference type="NCBI Taxonomy" id="34765"/>
    <lineage>
        <taxon>Eukaryota</taxon>
        <taxon>Metazoa</taxon>
        <taxon>Chordata</taxon>
        <taxon>Tunicata</taxon>
        <taxon>Appendicularia</taxon>
        <taxon>Copelata</taxon>
        <taxon>Oikopleuridae</taxon>
        <taxon>Oikopleura</taxon>
    </lineage>
</organism>
<protein>
    <recommendedName>
        <fullName evidence="3">RRM domain-containing protein</fullName>
    </recommendedName>
</protein>
<dbReference type="SMART" id="SM00360">
    <property type="entry name" value="RRM"/>
    <property type="match status" value="1"/>
</dbReference>
<dbReference type="InParanoid" id="E4XBK9"/>